<dbReference type="KEGG" id="ela:UCREL1_11672"/>
<feature type="transmembrane region" description="Helical" evidence="6">
    <location>
        <begin position="309"/>
        <end position="326"/>
    </location>
</feature>
<dbReference type="EMBL" id="KB707635">
    <property type="protein sequence ID" value="EMR61403.1"/>
    <property type="molecule type" value="Genomic_DNA"/>
</dbReference>
<dbReference type="STRING" id="1287681.M7SB56"/>
<dbReference type="Proteomes" id="UP000012174">
    <property type="component" value="Unassembled WGS sequence"/>
</dbReference>
<feature type="transmembrane region" description="Helical" evidence="6">
    <location>
        <begin position="170"/>
        <end position="197"/>
    </location>
</feature>
<dbReference type="Pfam" id="PF07690">
    <property type="entry name" value="MFS_1"/>
    <property type="match status" value="1"/>
</dbReference>
<comment type="subcellular location">
    <subcellularLocation>
        <location evidence="1">Membrane</location>
        <topology evidence="1">Multi-pass membrane protein</topology>
    </subcellularLocation>
</comment>
<gene>
    <name evidence="8" type="ORF">UCREL1_11672</name>
</gene>
<feature type="transmembrane region" description="Helical" evidence="6">
    <location>
        <begin position="410"/>
        <end position="429"/>
    </location>
</feature>
<evidence type="ECO:0000313" key="8">
    <source>
        <dbReference type="EMBL" id="EMR61403.1"/>
    </source>
</evidence>
<evidence type="ECO:0000256" key="2">
    <source>
        <dbReference type="ARBA" id="ARBA00022692"/>
    </source>
</evidence>
<reference evidence="9" key="1">
    <citation type="journal article" date="2013" name="Genome Announc.">
        <title>Draft genome sequence of the grapevine dieback fungus Eutypa lata UCR-EL1.</title>
        <authorList>
            <person name="Blanco-Ulate B."/>
            <person name="Rolshausen P.E."/>
            <person name="Cantu D."/>
        </authorList>
    </citation>
    <scope>NUCLEOTIDE SEQUENCE [LARGE SCALE GENOMIC DNA]</scope>
    <source>
        <strain evidence="9">UCR-EL1</strain>
    </source>
</reference>
<evidence type="ECO:0000256" key="4">
    <source>
        <dbReference type="ARBA" id="ARBA00023136"/>
    </source>
</evidence>
<evidence type="ECO:0000313" key="9">
    <source>
        <dbReference type="Proteomes" id="UP000012174"/>
    </source>
</evidence>
<keyword evidence="3 6" id="KW-1133">Transmembrane helix</keyword>
<dbReference type="SUPFAM" id="SSF103473">
    <property type="entry name" value="MFS general substrate transporter"/>
    <property type="match status" value="1"/>
</dbReference>
<feature type="domain" description="Major facilitator superfamily (MFS) profile" evidence="7">
    <location>
        <begin position="80"/>
        <end position="469"/>
    </location>
</feature>
<dbReference type="PROSITE" id="PS50850">
    <property type="entry name" value="MFS"/>
    <property type="match status" value="1"/>
</dbReference>
<feature type="transmembrane region" description="Helical" evidence="6">
    <location>
        <begin position="381"/>
        <end position="398"/>
    </location>
</feature>
<dbReference type="HOGENOM" id="CLU_000960_27_3_1"/>
<evidence type="ECO:0000256" key="1">
    <source>
        <dbReference type="ARBA" id="ARBA00004141"/>
    </source>
</evidence>
<feature type="transmembrane region" description="Helical" evidence="6">
    <location>
        <begin position="209"/>
        <end position="231"/>
    </location>
</feature>
<name>M7SB56_EUTLA</name>
<feature type="transmembrane region" description="Helical" evidence="6">
    <location>
        <begin position="80"/>
        <end position="104"/>
    </location>
</feature>
<organism evidence="8 9">
    <name type="scientific">Eutypa lata (strain UCR-EL1)</name>
    <name type="common">Grapevine dieback disease fungus</name>
    <name type="synonym">Eutypa armeniacae</name>
    <dbReference type="NCBI Taxonomy" id="1287681"/>
    <lineage>
        <taxon>Eukaryota</taxon>
        <taxon>Fungi</taxon>
        <taxon>Dikarya</taxon>
        <taxon>Ascomycota</taxon>
        <taxon>Pezizomycotina</taxon>
        <taxon>Sordariomycetes</taxon>
        <taxon>Xylariomycetidae</taxon>
        <taxon>Xylariales</taxon>
        <taxon>Diatrypaceae</taxon>
        <taxon>Eutypa</taxon>
    </lineage>
</organism>
<keyword evidence="9" id="KW-1185">Reference proteome</keyword>
<protein>
    <submittedName>
        <fullName evidence="8">Putative major facilitator superfamily protein</fullName>
    </submittedName>
</protein>
<dbReference type="eggNOG" id="KOG0254">
    <property type="taxonomic scope" value="Eukaryota"/>
</dbReference>
<feature type="region of interest" description="Disordered" evidence="5">
    <location>
        <begin position="1"/>
        <end position="46"/>
    </location>
</feature>
<feature type="transmembrane region" description="Helical" evidence="6">
    <location>
        <begin position="347"/>
        <end position="369"/>
    </location>
</feature>
<proteinExistence type="predicted"/>
<feature type="transmembrane region" description="Helical" evidence="6">
    <location>
        <begin position="237"/>
        <end position="256"/>
    </location>
</feature>
<evidence type="ECO:0000259" key="7">
    <source>
        <dbReference type="PROSITE" id="PS50850"/>
    </source>
</evidence>
<dbReference type="OrthoDB" id="2985014at2759"/>
<dbReference type="GO" id="GO:0022857">
    <property type="term" value="F:transmembrane transporter activity"/>
    <property type="evidence" value="ECO:0007669"/>
    <property type="project" value="InterPro"/>
</dbReference>
<feature type="compositionally biased region" description="Polar residues" evidence="5">
    <location>
        <begin position="11"/>
        <end position="25"/>
    </location>
</feature>
<dbReference type="InterPro" id="IPR005829">
    <property type="entry name" value="Sugar_transporter_CS"/>
</dbReference>
<feature type="transmembrane region" description="Helical" evidence="6">
    <location>
        <begin position="146"/>
        <end position="164"/>
    </location>
</feature>
<dbReference type="InterPro" id="IPR020846">
    <property type="entry name" value="MFS_dom"/>
</dbReference>
<dbReference type="PANTHER" id="PTHR42718">
    <property type="entry name" value="MAJOR FACILITATOR SUPERFAMILY MULTIDRUG TRANSPORTER MFSC"/>
    <property type="match status" value="1"/>
</dbReference>
<keyword evidence="4 6" id="KW-0472">Membrane</keyword>
<feature type="transmembrane region" description="Helical" evidence="6">
    <location>
        <begin position="116"/>
        <end position="134"/>
    </location>
</feature>
<dbReference type="InterPro" id="IPR011701">
    <property type="entry name" value="MFS"/>
</dbReference>
<feature type="transmembrane region" description="Helical" evidence="6">
    <location>
        <begin position="277"/>
        <end position="297"/>
    </location>
</feature>
<keyword evidence="2 6" id="KW-0812">Transmembrane</keyword>
<dbReference type="InterPro" id="IPR036259">
    <property type="entry name" value="MFS_trans_sf"/>
</dbReference>
<dbReference type="OMA" id="SYWAFIF"/>
<sequence length="469" mass="50163">MEPASKIAEVSLSSVENPGTSTETETPPDDSSSKDDGLITEDAVPGGDVEQGAAVSLARVVSTFGDRPECFANTLQEMSFVLMATVATATTSFLAGMAQIITVAVSQDLKMTQGQIAWIAAATSLVAGAFQLPLGQLADLLGRKPMFVAGLGLFSAFSLLLAFAQNPFWLLSVCGVLGLFSAMVVPPAIGILGAAYASPSRRKNVAFSAFSSGNPLGFAFGTILCGIAVQLSSWRAAFILLCIIWAVFTALAVWAVPSVESFDRAPFRERLGALRRFDYVGTILTVFGTGMFTAGLTLGPEDGWASPEVIALLVVGAVALVVFVLWERVFPTPLMPPHIWKDRNFSFIMLVVLLGNMGFTSISFWAAFFMQDLQRLSTLNIAVRMLPMAIGGLIWNIIAGRILHRVNNTVLMAFGSVCYLAASLLVSFMKPDSNYWAFMFPTFVLNVAGADFQFNVANVSYTVLSFLAA</sequence>
<dbReference type="PROSITE" id="PS00216">
    <property type="entry name" value="SUGAR_TRANSPORT_1"/>
    <property type="match status" value="1"/>
</dbReference>
<evidence type="ECO:0000256" key="5">
    <source>
        <dbReference type="SAM" id="MobiDB-lite"/>
    </source>
</evidence>
<dbReference type="GO" id="GO:0016020">
    <property type="term" value="C:membrane"/>
    <property type="evidence" value="ECO:0007669"/>
    <property type="project" value="UniProtKB-SubCell"/>
</dbReference>
<evidence type="ECO:0000256" key="3">
    <source>
        <dbReference type="ARBA" id="ARBA00022989"/>
    </source>
</evidence>
<dbReference type="PANTHER" id="PTHR42718:SF23">
    <property type="entry name" value="MAJOR FACILITATOR SUPERFAMILY (MFS) PROFILE DOMAIN-CONTAINING PROTEIN"/>
    <property type="match status" value="1"/>
</dbReference>
<dbReference type="AlphaFoldDB" id="M7SB56"/>
<dbReference type="Gene3D" id="1.20.1250.20">
    <property type="entry name" value="MFS general substrate transporter like domains"/>
    <property type="match status" value="2"/>
</dbReference>
<evidence type="ECO:0000256" key="6">
    <source>
        <dbReference type="SAM" id="Phobius"/>
    </source>
</evidence>
<accession>M7SB56</accession>